<comment type="caution">
    <text evidence="1">The sequence shown here is derived from an EMBL/GenBank/DDBJ whole genome shotgun (WGS) entry which is preliminary data.</text>
</comment>
<reference evidence="1 2" key="1">
    <citation type="submission" date="2018-08" db="EMBL/GenBank/DDBJ databases">
        <title>A genome reference for cultivated species of the human gut microbiota.</title>
        <authorList>
            <person name="Zou Y."/>
            <person name="Xue W."/>
            <person name="Luo G."/>
        </authorList>
    </citation>
    <scope>NUCLEOTIDE SEQUENCE [LARGE SCALE GENOMIC DNA]</scope>
    <source>
        <strain evidence="1 2">OM06-2</strain>
    </source>
</reference>
<dbReference type="EMBL" id="QSTW01000013">
    <property type="protein sequence ID" value="RGM90357.1"/>
    <property type="molecule type" value="Genomic_DNA"/>
</dbReference>
<dbReference type="AlphaFoldDB" id="A0A3E4Z753"/>
<gene>
    <name evidence="1" type="ORF">DXB87_10680</name>
</gene>
<proteinExistence type="predicted"/>
<dbReference type="Proteomes" id="UP000260814">
    <property type="component" value="Unassembled WGS sequence"/>
</dbReference>
<protein>
    <recommendedName>
        <fullName evidence="3">XRE family transcriptional regulator</fullName>
    </recommendedName>
</protein>
<evidence type="ECO:0008006" key="3">
    <source>
        <dbReference type="Google" id="ProtNLM"/>
    </source>
</evidence>
<accession>A0A3E4Z753</accession>
<sequence length="96" mass="10673">MYSVRRAMNLPKQADCGEKEAEECAKNISNFLAERAKVCGMYIHNMEGQAAVTYDELHRIMLGKDESILALIRISQALGCEILVRESPADKAGDKN</sequence>
<name>A0A3E4Z753_9BACT</name>
<evidence type="ECO:0000313" key="1">
    <source>
        <dbReference type="EMBL" id="RGM90357.1"/>
    </source>
</evidence>
<organism evidence="1 2">
    <name type="scientific">Phocaeicola plebeius</name>
    <dbReference type="NCBI Taxonomy" id="310297"/>
    <lineage>
        <taxon>Bacteria</taxon>
        <taxon>Pseudomonadati</taxon>
        <taxon>Bacteroidota</taxon>
        <taxon>Bacteroidia</taxon>
        <taxon>Bacteroidales</taxon>
        <taxon>Bacteroidaceae</taxon>
        <taxon>Phocaeicola</taxon>
    </lineage>
</organism>
<evidence type="ECO:0000313" key="2">
    <source>
        <dbReference type="Proteomes" id="UP000260814"/>
    </source>
</evidence>